<dbReference type="InterPro" id="IPR050712">
    <property type="entry name" value="NAD(P)H-dep_reductase"/>
</dbReference>
<evidence type="ECO:0000313" key="3">
    <source>
        <dbReference type="EMBL" id="MFC3883884.1"/>
    </source>
</evidence>
<proteinExistence type="inferred from homology"/>
<dbReference type="PANTHER" id="PTHR30543:SF21">
    <property type="entry name" value="NAD(P)H-DEPENDENT FMN REDUCTASE LOT6"/>
    <property type="match status" value="1"/>
</dbReference>
<dbReference type="EC" id="1.-.-.-" evidence="3"/>
<keyword evidence="4" id="KW-1185">Reference proteome</keyword>
<dbReference type="RefSeq" id="WP_377914794.1">
    <property type="nucleotide sequence ID" value="NZ_JBHRZT010000043.1"/>
</dbReference>
<dbReference type="Pfam" id="PF03358">
    <property type="entry name" value="FMN_red"/>
    <property type="match status" value="1"/>
</dbReference>
<reference evidence="4" key="1">
    <citation type="journal article" date="2019" name="Int. J. Syst. Evol. Microbiol.">
        <title>The Global Catalogue of Microorganisms (GCM) 10K type strain sequencing project: providing services to taxonomists for standard genome sequencing and annotation.</title>
        <authorList>
            <consortium name="The Broad Institute Genomics Platform"/>
            <consortium name="The Broad Institute Genome Sequencing Center for Infectious Disease"/>
            <person name="Wu L."/>
            <person name="Ma J."/>
        </authorList>
    </citation>
    <scope>NUCLEOTIDE SEQUENCE [LARGE SCALE GENOMIC DNA]</scope>
    <source>
        <strain evidence="4">CCUG 61889</strain>
    </source>
</reference>
<protein>
    <submittedName>
        <fullName evidence="3">NADPH-dependent FMN reductase</fullName>
        <ecNumber evidence="3">1.-.-.-</ecNumber>
    </submittedName>
</protein>
<dbReference type="Proteomes" id="UP001595752">
    <property type="component" value="Unassembled WGS sequence"/>
</dbReference>
<keyword evidence="3" id="KW-0560">Oxidoreductase</keyword>
<evidence type="ECO:0000313" key="4">
    <source>
        <dbReference type="Proteomes" id="UP001595752"/>
    </source>
</evidence>
<evidence type="ECO:0000259" key="2">
    <source>
        <dbReference type="Pfam" id="PF03358"/>
    </source>
</evidence>
<feature type="domain" description="NADPH-dependent FMN reductase-like" evidence="2">
    <location>
        <begin position="1"/>
        <end position="136"/>
    </location>
</feature>
<dbReference type="PANTHER" id="PTHR30543">
    <property type="entry name" value="CHROMATE REDUCTASE"/>
    <property type="match status" value="1"/>
</dbReference>
<dbReference type="InterPro" id="IPR029039">
    <property type="entry name" value="Flavoprotein-like_sf"/>
</dbReference>
<comment type="similarity">
    <text evidence="1">Belongs to the azoreductase type 2 family.</text>
</comment>
<comment type="caution">
    <text evidence="3">The sequence shown here is derived from an EMBL/GenBank/DDBJ whole genome shotgun (WGS) entry which is preliminary data.</text>
</comment>
<dbReference type="Gene3D" id="3.40.50.360">
    <property type="match status" value="1"/>
</dbReference>
<dbReference type="InterPro" id="IPR005025">
    <property type="entry name" value="FMN_Rdtase-like_dom"/>
</dbReference>
<dbReference type="EMBL" id="JBHRZT010000043">
    <property type="protein sequence ID" value="MFC3883884.1"/>
    <property type="molecule type" value="Genomic_DNA"/>
</dbReference>
<accession>A0ABV8B2Y0</accession>
<dbReference type="SUPFAM" id="SSF52218">
    <property type="entry name" value="Flavoproteins"/>
    <property type="match status" value="1"/>
</dbReference>
<dbReference type="GO" id="GO:0016491">
    <property type="term" value="F:oxidoreductase activity"/>
    <property type="evidence" value="ECO:0007669"/>
    <property type="project" value="UniProtKB-KW"/>
</dbReference>
<gene>
    <name evidence="3" type="ORF">ACFOU2_10365</name>
</gene>
<name>A0ABV8B2Y0_9BACI</name>
<sequence length="177" mass="19057">MKLVVINGSPRKQGRTGMVSRFISNAYGVEFIDLSALILPLFNGGETQAKLMSVRVLREAVEEADGIILASPEYHSGMSGALKNALDFLSCQHFQHKPVALIAVAGGGKGGINALNNMRVVARGLYANVIPKQVVLDPICFTENGELTAEAGKLVDDVLMELKLYVHAHQSIKQLNS</sequence>
<evidence type="ECO:0000256" key="1">
    <source>
        <dbReference type="ARBA" id="ARBA00009428"/>
    </source>
</evidence>
<organism evidence="3 4">
    <name type="scientific">Bacillus songklensis</name>
    <dbReference type="NCBI Taxonomy" id="1069116"/>
    <lineage>
        <taxon>Bacteria</taxon>
        <taxon>Bacillati</taxon>
        <taxon>Bacillota</taxon>
        <taxon>Bacilli</taxon>
        <taxon>Bacillales</taxon>
        <taxon>Bacillaceae</taxon>
        <taxon>Bacillus</taxon>
    </lineage>
</organism>